<gene>
    <name evidence="3" type="ORF">ER308_02130</name>
</gene>
<reference evidence="3 4" key="1">
    <citation type="submission" date="2019-01" db="EMBL/GenBank/DDBJ databases">
        <title>Egibacter rhizosphaerae EGI 80759T.</title>
        <authorList>
            <person name="Chen D.-D."/>
            <person name="Tian Y."/>
            <person name="Jiao J.-Y."/>
            <person name="Zhang X.-T."/>
            <person name="Zhang Y.-G."/>
            <person name="Zhang Y."/>
            <person name="Xiao M."/>
            <person name="Shu W.-S."/>
            <person name="Li W.-J."/>
        </authorList>
    </citation>
    <scope>NUCLEOTIDE SEQUENCE [LARGE SCALE GENOMIC DNA]</scope>
    <source>
        <strain evidence="3 4">EGI 80759</strain>
    </source>
</reference>
<evidence type="ECO:0000256" key="1">
    <source>
        <dbReference type="PROSITE-ProRule" id="PRU00325"/>
    </source>
</evidence>
<dbReference type="InterPro" id="IPR049245">
    <property type="entry name" value="DUF6880"/>
</dbReference>
<dbReference type="RefSeq" id="WP_131153479.1">
    <property type="nucleotide sequence ID" value="NZ_CP036402.1"/>
</dbReference>
<accession>A0A411YB84</accession>
<keyword evidence="1" id="KW-0863">Zinc-finger</keyword>
<evidence type="ECO:0000259" key="2">
    <source>
        <dbReference type="PROSITE" id="PS50966"/>
    </source>
</evidence>
<proteinExistence type="predicted"/>
<feature type="domain" description="SWIM-type" evidence="2">
    <location>
        <begin position="53"/>
        <end position="90"/>
    </location>
</feature>
<name>A0A411YB84_9ACTN</name>
<dbReference type="Pfam" id="PF21810">
    <property type="entry name" value="DUF6880"/>
    <property type="match status" value="1"/>
</dbReference>
<dbReference type="PROSITE" id="PS50966">
    <property type="entry name" value="ZF_SWIM"/>
    <property type="match status" value="1"/>
</dbReference>
<sequence length="589" mass="64308">MSARAWLSEVVLEVEAGPEVFARGEDYAERGLVELATVDDERIHATVHGTEPYQVELTRAGAEVPWSCTCPYASDGDVCKHEVAAGLAAIGQAASPRGSAREAATEAALEEDALRAWLATRAHDEVVALLLDAARDHPEVHRRLAVRVAADRGGPVDLAPFEAALAEAFDPGGFVHWRDMYEWTADAHAAIDSIAELADAGFADAVVDLAERGLAEVERAIGRVDDSGGQLDDLAERLVDLHQAALRDASVDRVAVAERLLALALSSELETLADRLGEYRDALGAHGWDGLCARIRAAWDALPAYGSGDDDRDRYGRRLRLEQLMEQLAGDDLDALLEIRGKTLARPFDWVRIMATCAEAGRDDLAVDWGERALAAFGPEADTRLTDALAEAYQRLGRLDAALELERAQFAGRPSATRYQRLRAVAEPLGRWEAEREEAYRIAHELATQAHEDRSQRPPSPLRGRTGWADAPGSLLVELHLADGDVEAAWTTAREHGATDAQWRRLADLRAAHAPDDAIDVYARELEAALRPADQRAYTHVAELLGALAPLHQRAGRADEFAALVTRIREEYKRRPNLIKTLDRAGLTA</sequence>
<organism evidence="3 4">
    <name type="scientific">Egibacter rhizosphaerae</name>
    <dbReference type="NCBI Taxonomy" id="1670831"/>
    <lineage>
        <taxon>Bacteria</taxon>
        <taxon>Bacillati</taxon>
        <taxon>Actinomycetota</taxon>
        <taxon>Nitriliruptoria</taxon>
        <taxon>Egibacterales</taxon>
        <taxon>Egibacteraceae</taxon>
        <taxon>Egibacter</taxon>
    </lineage>
</organism>
<evidence type="ECO:0000313" key="4">
    <source>
        <dbReference type="Proteomes" id="UP000291469"/>
    </source>
</evidence>
<evidence type="ECO:0000313" key="3">
    <source>
        <dbReference type="EMBL" id="QBI18481.1"/>
    </source>
</evidence>
<keyword evidence="1" id="KW-0479">Metal-binding</keyword>
<dbReference type="AlphaFoldDB" id="A0A411YB84"/>
<protein>
    <recommendedName>
        <fullName evidence="2">SWIM-type domain-containing protein</fullName>
    </recommendedName>
</protein>
<dbReference type="OrthoDB" id="3677745at2"/>
<dbReference type="Proteomes" id="UP000291469">
    <property type="component" value="Chromosome"/>
</dbReference>
<keyword evidence="1" id="KW-0862">Zinc</keyword>
<dbReference type="GO" id="GO:0008270">
    <property type="term" value="F:zinc ion binding"/>
    <property type="evidence" value="ECO:0007669"/>
    <property type="project" value="UniProtKB-KW"/>
</dbReference>
<keyword evidence="4" id="KW-1185">Reference proteome</keyword>
<dbReference type="EMBL" id="CP036402">
    <property type="protein sequence ID" value="QBI18481.1"/>
    <property type="molecule type" value="Genomic_DNA"/>
</dbReference>
<dbReference type="KEGG" id="erz:ER308_02130"/>
<dbReference type="InterPro" id="IPR007527">
    <property type="entry name" value="Znf_SWIM"/>
</dbReference>